<evidence type="ECO:0000256" key="1">
    <source>
        <dbReference type="SAM" id="MobiDB-lite"/>
    </source>
</evidence>
<evidence type="ECO:0000313" key="2">
    <source>
        <dbReference type="EMBL" id="GBU06591.1"/>
    </source>
</evidence>
<evidence type="ECO:0000313" key="5">
    <source>
        <dbReference type="Proteomes" id="UP000702954"/>
    </source>
</evidence>
<accession>A0A4R3JJN3</accession>
<sequence>MYIAEKDGMTCRIPESKKRDYEFMGYTCKKIGGKEDSEKPVRAQKASKSLKADKTEEPSAE</sequence>
<dbReference type="Proteomes" id="UP000702954">
    <property type="component" value="Unassembled WGS sequence"/>
</dbReference>
<dbReference type="Proteomes" id="UP000294613">
    <property type="component" value="Unassembled WGS sequence"/>
</dbReference>
<protein>
    <submittedName>
        <fullName evidence="3">Uncharacterized protein</fullName>
    </submittedName>
</protein>
<proteinExistence type="predicted"/>
<evidence type="ECO:0000313" key="4">
    <source>
        <dbReference type="Proteomes" id="UP000294613"/>
    </source>
</evidence>
<dbReference type="EMBL" id="BHEO01000008">
    <property type="protein sequence ID" value="GBU06591.1"/>
    <property type="molecule type" value="Genomic_DNA"/>
</dbReference>
<dbReference type="AlphaFoldDB" id="A0A4R3JJN3"/>
<keyword evidence="5" id="KW-1185">Reference proteome</keyword>
<dbReference type="EMBL" id="SLZV01000022">
    <property type="protein sequence ID" value="TCS65516.1"/>
    <property type="molecule type" value="Genomic_DNA"/>
</dbReference>
<organism evidence="3 4">
    <name type="scientific">Faecalimonas umbilicata</name>
    <dbReference type="NCBI Taxonomy" id="1912855"/>
    <lineage>
        <taxon>Bacteria</taxon>
        <taxon>Bacillati</taxon>
        <taxon>Bacillota</taxon>
        <taxon>Clostridia</taxon>
        <taxon>Lachnospirales</taxon>
        <taxon>Lachnospiraceae</taxon>
        <taxon>Faecalimonas</taxon>
    </lineage>
</organism>
<comment type="caution">
    <text evidence="3">The sequence shown here is derived from an EMBL/GenBank/DDBJ whole genome shotgun (WGS) entry which is preliminary data.</text>
</comment>
<evidence type="ECO:0000313" key="3">
    <source>
        <dbReference type="EMBL" id="TCS65516.1"/>
    </source>
</evidence>
<gene>
    <name evidence="3" type="ORF">EDD74_1229</name>
    <name evidence="2" type="ORF">FAEUMB_31320</name>
</gene>
<feature type="compositionally biased region" description="Basic and acidic residues" evidence="1">
    <location>
        <begin position="50"/>
        <end position="61"/>
    </location>
</feature>
<dbReference type="RefSeq" id="WP_116442420.1">
    <property type="nucleotide sequence ID" value="NZ_BHEO01000008.1"/>
</dbReference>
<reference evidence="3 4" key="2">
    <citation type="submission" date="2019-03" db="EMBL/GenBank/DDBJ databases">
        <title>Genomic Encyclopedia of Type Strains, Phase IV (KMG-IV): sequencing the most valuable type-strain genomes for metagenomic binning, comparative biology and taxonomic classification.</title>
        <authorList>
            <person name="Goeker M."/>
        </authorList>
    </citation>
    <scope>NUCLEOTIDE SEQUENCE [LARGE SCALE GENOMIC DNA]</scope>
    <source>
        <strain evidence="3 4">DSM 103426</strain>
    </source>
</reference>
<feature type="region of interest" description="Disordered" evidence="1">
    <location>
        <begin position="33"/>
        <end position="61"/>
    </location>
</feature>
<name>A0A4R3JJN3_9FIRM</name>
<reference evidence="2 5" key="1">
    <citation type="journal article" date="2018" name="Int. J. Syst. Evol. Microbiol.">
        <title>Draft Genome Sequence of Faecalimonas umbilicata JCM 30896T, an Acetate-Producing Bacterium Isolated from Human Feces.</title>
        <authorList>
            <person name="Sakamoto M."/>
            <person name="Ikeyama N."/>
            <person name="Yuki M."/>
            <person name="Ohkuma M."/>
        </authorList>
    </citation>
    <scope>NUCLEOTIDE SEQUENCE [LARGE SCALE GENOMIC DNA]</scope>
    <source>
        <strain evidence="2 5">EGH7</strain>
    </source>
</reference>